<dbReference type="GO" id="GO:0016757">
    <property type="term" value="F:glycosyltransferase activity"/>
    <property type="evidence" value="ECO:0007669"/>
    <property type="project" value="UniProtKB-KW"/>
</dbReference>
<sequence>MARMPLRSRIVDELTRKVSKAYEELRGLRRGKFVEGIFERVGYLTAQQIFISNYPRRPLVAFNPSAVIEDDHLHLFVRLVFDYYDYVSSIAYFDLPVSSIEDLPNLELEGRIVVYPTTQHEIKRGAEDPRAHLFDDEFLIFYTAVGLRDGGLWPKQGFTLLDKSTLETKKKGILYLGSSTDPTIKLLLPSWKNTIALWRKGKKLRILTRPFIEGHEVIWRATINAEDEWTVPYELMDVSMVHEDFEIKVGVSTPPVQISANEYLFGWHGIGEDLIYRNGVAIVNSEGELLGISEYLLWPSTIEELYGDRPMVIYGSGLVKRGDEIFWFGGVADYGIGIYRSTLDKLLETIKWIKG</sequence>
<dbReference type="PANTHER" id="PTHR34106:SF5">
    <property type="entry name" value="GLYCOSIDASE"/>
    <property type="match status" value="1"/>
</dbReference>
<dbReference type="Proteomes" id="UP001063698">
    <property type="component" value="Chromosome"/>
</dbReference>
<dbReference type="PANTHER" id="PTHR34106">
    <property type="entry name" value="GLYCOSIDASE"/>
    <property type="match status" value="1"/>
</dbReference>
<dbReference type="SUPFAM" id="SSF75005">
    <property type="entry name" value="Arabinanase/levansucrase/invertase"/>
    <property type="match status" value="1"/>
</dbReference>
<dbReference type="EMBL" id="CP006868">
    <property type="protein sequence ID" value="UXD22452.1"/>
    <property type="molecule type" value="Genomic_DNA"/>
</dbReference>
<proteinExistence type="predicted"/>
<reference evidence="3" key="1">
    <citation type="submission" date="2013-11" db="EMBL/GenBank/DDBJ databases">
        <title>Comparative genomics of Ignicoccus.</title>
        <authorList>
            <person name="Podar M."/>
        </authorList>
    </citation>
    <scope>NUCLEOTIDE SEQUENCE</scope>
    <source>
        <strain evidence="3">DSM 13166</strain>
    </source>
</reference>
<accession>A0A977KB89</accession>
<evidence type="ECO:0000313" key="4">
    <source>
        <dbReference type="Proteomes" id="UP001063698"/>
    </source>
</evidence>
<name>A0A977KB89_9CREN</name>
<evidence type="ECO:0008006" key="5">
    <source>
        <dbReference type="Google" id="ProtNLM"/>
    </source>
</evidence>
<evidence type="ECO:0000256" key="1">
    <source>
        <dbReference type="ARBA" id="ARBA00022676"/>
    </source>
</evidence>
<keyword evidence="2" id="KW-0808">Transferase</keyword>
<protein>
    <recommendedName>
        <fullName evidence="5">Glycosidase</fullName>
    </recommendedName>
</protein>
<dbReference type="InterPro" id="IPR023296">
    <property type="entry name" value="Glyco_hydro_beta-prop_sf"/>
</dbReference>
<dbReference type="KEGG" id="ipc:IPA_04935"/>
<dbReference type="InterPro" id="IPR007184">
    <property type="entry name" value="Mannoside_phosphorylase"/>
</dbReference>
<evidence type="ECO:0000313" key="3">
    <source>
        <dbReference type="EMBL" id="UXD22452.1"/>
    </source>
</evidence>
<organism evidence="3 4">
    <name type="scientific">Ignicoccus pacificus DSM 13166</name>
    <dbReference type="NCBI Taxonomy" id="940294"/>
    <lineage>
        <taxon>Archaea</taxon>
        <taxon>Thermoproteota</taxon>
        <taxon>Thermoprotei</taxon>
        <taxon>Desulfurococcales</taxon>
        <taxon>Desulfurococcaceae</taxon>
        <taxon>Ignicoccus</taxon>
    </lineage>
</organism>
<dbReference type="Gene3D" id="2.115.10.20">
    <property type="entry name" value="Glycosyl hydrolase domain, family 43"/>
    <property type="match status" value="1"/>
</dbReference>
<dbReference type="Pfam" id="PF04041">
    <property type="entry name" value="Glyco_hydro_130"/>
    <property type="match status" value="1"/>
</dbReference>
<keyword evidence="1" id="KW-0328">Glycosyltransferase</keyword>
<evidence type="ECO:0000256" key="2">
    <source>
        <dbReference type="ARBA" id="ARBA00022679"/>
    </source>
</evidence>
<gene>
    <name evidence="3" type="ORF">IPA_04935</name>
</gene>
<dbReference type="AlphaFoldDB" id="A0A977KB89"/>
<keyword evidence="4" id="KW-1185">Reference proteome</keyword>